<evidence type="ECO:0000313" key="3">
    <source>
        <dbReference type="Proteomes" id="UP001497516"/>
    </source>
</evidence>
<dbReference type="AlphaFoldDB" id="A0AAV2E770"/>
<evidence type="ECO:0000313" key="2">
    <source>
        <dbReference type="EMBL" id="CAL1381798.1"/>
    </source>
</evidence>
<reference evidence="2 3" key="1">
    <citation type="submission" date="2024-04" db="EMBL/GenBank/DDBJ databases">
        <authorList>
            <person name="Fracassetti M."/>
        </authorList>
    </citation>
    <scope>NUCLEOTIDE SEQUENCE [LARGE SCALE GENOMIC DNA]</scope>
</reference>
<accession>A0AAV2E770</accession>
<evidence type="ECO:0000256" key="1">
    <source>
        <dbReference type="SAM" id="MobiDB-lite"/>
    </source>
</evidence>
<keyword evidence="3" id="KW-1185">Reference proteome</keyword>
<protein>
    <submittedName>
        <fullName evidence="2">Uncharacterized protein</fullName>
    </submittedName>
</protein>
<gene>
    <name evidence="2" type="ORF">LTRI10_LOCUS23153</name>
</gene>
<feature type="region of interest" description="Disordered" evidence="1">
    <location>
        <begin position="50"/>
        <end position="72"/>
    </location>
</feature>
<proteinExistence type="predicted"/>
<dbReference type="Proteomes" id="UP001497516">
    <property type="component" value="Chromosome 4"/>
</dbReference>
<name>A0AAV2E770_9ROSI</name>
<organism evidence="2 3">
    <name type="scientific">Linum trigynum</name>
    <dbReference type="NCBI Taxonomy" id="586398"/>
    <lineage>
        <taxon>Eukaryota</taxon>
        <taxon>Viridiplantae</taxon>
        <taxon>Streptophyta</taxon>
        <taxon>Embryophyta</taxon>
        <taxon>Tracheophyta</taxon>
        <taxon>Spermatophyta</taxon>
        <taxon>Magnoliopsida</taxon>
        <taxon>eudicotyledons</taxon>
        <taxon>Gunneridae</taxon>
        <taxon>Pentapetalae</taxon>
        <taxon>rosids</taxon>
        <taxon>fabids</taxon>
        <taxon>Malpighiales</taxon>
        <taxon>Linaceae</taxon>
        <taxon>Linum</taxon>
    </lineage>
</organism>
<dbReference type="EMBL" id="OZ034817">
    <property type="protein sequence ID" value="CAL1381798.1"/>
    <property type="molecule type" value="Genomic_DNA"/>
</dbReference>
<sequence>MLSHQVHESVMYPSLPSILQDSPLIPSLPLPSTPLPKEKVQEEWRPKLQVAKPAQKKVGDHYELVPTPEPRPPWPTEYSLACILPDGQVELTSAGGHSRRVHGHHLKLYLKSDVDPL</sequence>